<feature type="binding site" evidence="7">
    <location>
        <position position="489"/>
    </location>
    <ligand>
        <name>ATP</name>
        <dbReference type="ChEBI" id="CHEBI:30616"/>
    </ligand>
</feature>
<dbReference type="PANTHER" id="PTHR22594:SF5">
    <property type="entry name" value="ASPARTATE--TRNA LIGASE, MITOCHONDRIAL"/>
    <property type="match status" value="1"/>
</dbReference>
<dbReference type="GO" id="GO:0004815">
    <property type="term" value="F:aspartate-tRNA ligase activity"/>
    <property type="evidence" value="ECO:0007669"/>
    <property type="project" value="UniProtKB-EC"/>
</dbReference>
<dbReference type="InterPro" id="IPR045864">
    <property type="entry name" value="aa-tRNA-synth_II/BPL/LPL"/>
</dbReference>
<dbReference type="RefSeq" id="WP_262399831.1">
    <property type="nucleotide sequence ID" value="NZ_JACRTB010000010.1"/>
</dbReference>
<dbReference type="NCBIfam" id="NF001750">
    <property type="entry name" value="PRK00476.1"/>
    <property type="match status" value="1"/>
</dbReference>
<dbReference type="Proteomes" id="UP000658131">
    <property type="component" value="Unassembled WGS sequence"/>
</dbReference>
<dbReference type="CDD" id="cd04317">
    <property type="entry name" value="EcAspRS_like_N"/>
    <property type="match status" value="1"/>
</dbReference>
<evidence type="ECO:0000256" key="2">
    <source>
        <dbReference type="ARBA" id="ARBA00022598"/>
    </source>
</evidence>
<evidence type="ECO:0000256" key="3">
    <source>
        <dbReference type="ARBA" id="ARBA00022741"/>
    </source>
</evidence>
<evidence type="ECO:0000256" key="4">
    <source>
        <dbReference type="ARBA" id="ARBA00022840"/>
    </source>
</evidence>
<dbReference type="Pfam" id="PF01336">
    <property type="entry name" value="tRNA_anti-codon"/>
    <property type="match status" value="1"/>
</dbReference>
<proteinExistence type="inferred from homology"/>
<sequence>MADTMNGLKRTAYCGELTTAQIGQELVLAGWAAKQRNLGNLIFIDLRDRTGIAQLAFDDSSDRAAFEKAASVRGEYVLMARGMLRRRESVNRDIPTGEVELYVTELKILAVSETPPFDIKDGIKTNEELRLRYRYLDLRRPELQSAILMRHRIVKLVRDYFDQNHFVEIETPILIKSTPEGARDYLVPSRVHPGKFYALPQSPQLYKQLSMLAGFDRYLQIARCFRDEDLRADRQPEFTQIDLEMSFVDEIDVQTVNEGLMKRIFREILGRDLELPLRRLPWQEAMERFGSDKPDTRFGLELVNLTDLLKNTEFAVFKGAMEAGGSVRAINVKGAAGTLSRKEIDKLADVAKLFKAKGLAFTRATADAHSSSFEKFLTPDEVSAVHERMGLETGDVLLVVADPRDSVVFAALGALRLNLAKRLALIPEGSYDLLWVTDFPLFEYDPDEGRYFAMHHPFTSPNLDDLDKMESDPGHCRARAYDLVLNGTELGGGSIRISDPSVQSRMFAALGMSPEEAQEKFGFLLNAFKYGVPPHGGMAYGLDRLVMLLLGKDSIRDVIAYPKVQNASELMTDCPNTVDSKSLDELSIAVTRTED</sequence>
<keyword evidence="4 7" id="KW-0067">ATP-binding</keyword>
<dbReference type="EMBL" id="JACRTB010000010">
    <property type="protein sequence ID" value="MBC8576298.1"/>
    <property type="molecule type" value="Genomic_DNA"/>
</dbReference>
<comment type="subunit">
    <text evidence="7">Homodimer.</text>
</comment>
<dbReference type="SUPFAM" id="SSF55681">
    <property type="entry name" value="Class II aaRS and biotin synthetases"/>
    <property type="match status" value="1"/>
</dbReference>
<comment type="caution">
    <text evidence="9">The sequence shown here is derived from an EMBL/GenBank/DDBJ whole genome shotgun (WGS) entry which is preliminary data.</text>
</comment>
<dbReference type="Pfam" id="PF00152">
    <property type="entry name" value="tRNA-synt_2"/>
    <property type="match status" value="1"/>
</dbReference>
<name>A0ABR7NKY5_9FIRM</name>
<keyword evidence="6 7" id="KW-0030">Aminoacyl-tRNA synthetase</keyword>
<reference evidence="9 10" key="1">
    <citation type="submission" date="2020-08" db="EMBL/GenBank/DDBJ databases">
        <title>Genome public.</title>
        <authorList>
            <person name="Liu C."/>
            <person name="Sun Q."/>
        </authorList>
    </citation>
    <scope>NUCLEOTIDE SEQUENCE [LARGE SCALE GENOMIC DNA]</scope>
    <source>
        <strain evidence="9 10">BX1</strain>
    </source>
</reference>
<keyword evidence="2 7" id="KW-0436">Ligase</keyword>
<feature type="binding site" evidence="7">
    <location>
        <position position="496"/>
    </location>
    <ligand>
        <name>L-aspartate</name>
        <dbReference type="ChEBI" id="CHEBI:29991"/>
    </ligand>
</feature>
<feature type="binding site" evidence="7">
    <location>
        <begin position="541"/>
        <end position="544"/>
    </location>
    <ligand>
        <name>ATP</name>
        <dbReference type="ChEBI" id="CHEBI:30616"/>
    </ligand>
</feature>
<accession>A0ABR7NKY5</accession>
<dbReference type="Pfam" id="PF02938">
    <property type="entry name" value="GAD"/>
    <property type="match status" value="1"/>
</dbReference>
<dbReference type="InterPro" id="IPR006195">
    <property type="entry name" value="aa-tRNA-synth_II"/>
</dbReference>
<evidence type="ECO:0000256" key="5">
    <source>
        <dbReference type="ARBA" id="ARBA00022917"/>
    </source>
</evidence>
<feature type="region of interest" description="Aspartate" evidence="7">
    <location>
        <begin position="204"/>
        <end position="207"/>
    </location>
</feature>
<evidence type="ECO:0000256" key="6">
    <source>
        <dbReference type="ARBA" id="ARBA00023146"/>
    </source>
</evidence>
<comment type="catalytic activity">
    <reaction evidence="7">
        <text>tRNA(Asp) + L-aspartate + ATP = L-aspartyl-tRNA(Asp) + AMP + diphosphate</text>
        <dbReference type="Rhea" id="RHEA:19649"/>
        <dbReference type="Rhea" id="RHEA-COMP:9660"/>
        <dbReference type="Rhea" id="RHEA-COMP:9678"/>
        <dbReference type="ChEBI" id="CHEBI:29991"/>
        <dbReference type="ChEBI" id="CHEBI:30616"/>
        <dbReference type="ChEBI" id="CHEBI:33019"/>
        <dbReference type="ChEBI" id="CHEBI:78442"/>
        <dbReference type="ChEBI" id="CHEBI:78516"/>
        <dbReference type="ChEBI" id="CHEBI:456215"/>
        <dbReference type="EC" id="6.1.1.12"/>
    </reaction>
</comment>
<dbReference type="SUPFAM" id="SSF55261">
    <property type="entry name" value="GAD domain-like"/>
    <property type="match status" value="1"/>
</dbReference>
<feature type="domain" description="Aminoacyl-transfer RNA synthetases class-II family profile" evidence="8">
    <location>
        <begin position="149"/>
        <end position="562"/>
    </location>
</feature>
<comment type="function">
    <text evidence="7">Catalyzes the attachment of L-aspartate to tRNA(Asp) in a two-step reaction: L-aspartate is first activated by ATP to form Asp-AMP and then transferred to the acceptor end of tRNA(Asp).</text>
</comment>
<dbReference type="InterPro" id="IPR004365">
    <property type="entry name" value="NA-bd_OB_tRNA"/>
</dbReference>
<dbReference type="Gene3D" id="3.30.930.10">
    <property type="entry name" value="Bira Bifunctional Protein, Domain 2"/>
    <property type="match status" value="1"/>
</dbReference>
<dbReference type="HAMAP" id="MF_00044">
    <property type="entry name" value="Asp_tRNA_synth_type1"/>
    <property type="match status" value="1"/>
</dbReference>
<dbReference type="EC" id="6.1.1.12" evidence="7"/>
<keyword evidence="5 7" id="KW-0648">Protein biosynthesis</keyword>
<feature type="binding site" evidence="7">
    <location>
        <position position="235"/>
    </location>
    <ligand>
        <name>ATP</name>
        <dbReference type="ChEBI" id="CHEBI:30616"/>
    </ligand>
</feature>
<dbReference type="Gene3D" id="2.40.50.140">
    <property type="entry name" value="Nucleic acid-binding proteins"/>
    <property type="match status" value="1"/>
</dbReference>
<dbReference type="Gene3D" id="3.30.1360.30">
    <property type="entry name" value="GAD-like domain"/>
    <property type="match status" value="1"/>
</dbReference>
<evidence type="ECO:0000256" key="7">
    <source>
        <dbReference type="HAMAP-Rule" id="MF_00044"/>
    </source>
</evidence>
<dbReference type="InterPro" id="IPR004115">
    <property type="entry name" value="GAD-like_sf"/>
</dbReference>
<dbReference type="InterPro" id="IPR047089">
    <property type="entry name" value="Asp-tRNA-ligase_1_N"/>
</dbReference>
<dbReference type="SUPFAM" id="SSF50249">
    <property type="entry name" value="Nucleic acid-binding proteins"/>
    <property type="match status" value="1"/>
</dbReference>
<dbReference type="InterPro" id="IPR047090">
    <property type="entry name" value="AspRS_core"/>
</dbReference>
<comment type="similarity">
    <text evidence="1 7">Belongs to the class-II aminoacyl-tRNA synthetase family. Type 1 subfamily.</text>
</comment>
<dbReference type="InterPro" id="IPR004524">
    <property type="entry name" value="Asp-tRNA-ligase_1"/>
</dbReference>
<keyword evidence="3 7" id="KW-0547">Nucleotide-binding</keyword>
<comment type="caution">
    <text evidence="7">Lacks conserved residue(s) required for the propagation of feature annotation.</text>
</comment>
<organism evidence="9 10">
    <name type="scientific">Yanshouia hominis</name>
    <dbReference type="NCBI Taxonomy" id="2763673"/>
    <lineage>
        <taxon>Bacteria</taxon>
        <taxon>Bacillati</taxon>
        <taxon>Bacillota</taxon>
        <taxon>Clostridia</taxon>
        <taxon>Eubacteriales</taxon>
        <taxon>Oscillospiraceae</taxon>
        <taxon>Yanshouia</taxon>
    </lineage>
</organism>
<dbReference type="InterPro" id="IPR029351">
    <property type="entry name" value="GAD_dom"/>
</dbReference>
<feature type="binding site" evidence="7">
    <location>
        <begin position="226"/>
        <end position="228"/>
    </location>
    <ligand>
        <name>ATP</name>
        <dbReference type="ChEBI" id="CHEBI:30616"/>
    </ligand>
</feature>
<dbReference type="InterPro" id="IPR002312">
    <property type="entry name" value="Asp/Asn-tRNA-synth_IIb"/>
</dbReference>
<evidence type="ECO:0000256" key="1">
    <source>
        <dbReference type="ARBA" id="ARBA00006303"/>
    </source>
</evidence>
<feature type="binding site" evidence="7">
    <location>
        <position position="455"/>
    </location>
    <ligand>
        <name>L-aspartate</name>
        <dbReference type="ChEBI" id="CHEBI:29991"/>
    </ligand>
</feature>
<evidence type="ECO:0000313" key="9">
    <source>
        <dbReference type="EMBL" id="MBC8576298.1"/>
    </source>
</evidence>
<protein>
    <recommendedName>
        <fullName evidence="7">Aspartate--tRNA ligase</fullName>
        <ecNumber evidence="7">6.1.1.12</ecNumber>
    </recommendedName>
    <alternativeName>
        <fullName evidence="7">Aspartyl-tRNA synthetase</fullName>
        <shortName evidence="7">AspRS</shortName>
    </alternativeName>
</protein>
<dbReference type="InterPro" id="IPR004364">
    <property type="entry name" value="Aa-tRNA-synt_II"/>
</dbReference>
<dbReference type="CDD" id="cd00777">
    <property type="entry name" value="AspRS_core"/>
    <property type="match status" value="1"/>
</dbReference>
<feature type="binding site" evidence="7">
    <location>
        <position position="226"/>
    </location>
    <ligand>
        <name>L-aspartate</name>
        <dbReference type="ChEBI" id="CHEBI:29991"/>
    </ligand>
</feature>
<dbReference type="PROSITE" id="PS50862">
    <property type="entry name" value="AA_TRNA_LIGASE_II"/>
    <property type="match status" value="1"/>
</dbReference>
<comment type="subcellular location">
    <subcellularLocation>
        <location evidence="7">Cytoplasm</location>
    </subcellularLocation>
</comment>
<evidence type="ECO:0000259" key="8">
    <source>
        <dbReference type="PROSITE" id="PS50862"/>
    </source>
</evidence>
<feature type="binding site" evidence="7">
    <location>
        <position position="180"/>
    </location>
    <ligand>
        <name>L-aspartate</name>
        <dbReference type="ChEBI" id="CHEBI:29991"/>
    </ligand>
</feature>
<keyword evidence="7" id="KW-0963">Cytoplasm</keyword>
<gene>
    <name evidence="7 9" type="primary">aspS</name>
    <name evidence="9" type="ORF">H8717_07750</name>
</gene>
<evidence type="ECO:0000313" key="10">
    <source>
        <dbReference type="Proteomes" id="UP000658131"/>
    </source>
</evidence>
<keyword evidence="10" id="KW-1185">Reference proteome</keyword>
<dbReference type="InterPro" id="IPR012340">
    <property type="entry name" value="NA-bd_OB-fold"/>
</dbReference>
<dbReference type="PRINTS" id="PR01042">
    <property type="entry name" value="TRNASYNTHASP"/>
</dbReference>
<dbReference type="PANTHER" id="PTHR22594">
    <property type="entry name" value="ASPARTYL/LYSYL-TRNA SYNTHETASE"/>
    <property type="match status" value="1"/>
</dbReference>
<dbReference type="NCBIfam" id="TIGR00459">
    <property type="entry name" value="aspS_bact"/>
    <property type="match status" value="1"/>
</dbReference>